<dbReference type="EMBL" id="RQFD01000016">
    <property type="protein sequence ID" value="TGK46973.1"/>
    <property type="molecule type" value="Genomic_DNA"/>
</dbReference>
<sequence length="77" mass="8690">MRIHITNPLAHSEVIHKGAWNQMCWDRLASHILPWHPPLIIDTTFLSPEAVAKQVLHWIVSELENPANGSFGSEGRS</sequence>
<accession>A0ABY2L4R5</accession>
<comment type="caution">
    <text evidence="1">The sequence shown here is derived from an EMBL/GenBank/DDBJ whole genome shotgun (WGS) entry which is preliminary data.</text>
</comment>
<proteinExistence type="predicted"/>
<keyword evidence="2" id="KW-1185">Reference proteome</keyword>
<evidence type="ECO:0000313" key="2">
    <source>
        <dbReference type="Proteomes" id="UP000297617"/>
    </source>
</evidence>
<evidence type="ECO:0000313" key="1">
    <source>
        <dbReference type="EMBL" id="TGK46973.1"/>
    </source>
</evidence>
<gene>
    <name evidence="1" type="ORF">EHQ10_16670</name>
</gene>
<name>A0ABY2L4R5_9LEPT</name>
<organism evidence="1 2">
    <name type="scientific">Leptospira bouyouniensis</name>
    <dbReference type="NCBI Taxonomy" id="2484911"/>
    <lineage>
        <taxon>Bacteria</taxon>
        <taxon>Pseudomonadati</taxon>
        <taxon>Spirochaetota</taxon>
        <taxon>Spirochaetia</taxon>
        <taxon>Leptospirales</taxon>
        <taxon>Leptospiraceae</taxon>
        <taxon>Leptospira</taxon>
    </lineage>
</organism>
<reference evidence="2" key="1">
    <citation type="journal article" date="2019" name="PLoS Negl. Trop. Dis.">
        <title>Revisiting the worldwide diversity of Leptospira species in the environment.</title>
        <authorList>
            <person name="Vincent A.T."/>
            <person name="Schiettekatte O."/>
            <person name="Bourhy P."/>
            <person name="Veyrier F.J."/>
            <person name="Picardeau M."/>
        </authorList>
    </citation>
    <scope>NUCLEOTIDE SEQUENCE [LARGE SCALE GENOMIC DNA]</scope>
    <source>
        <strain evidence="2">201800295</strain>
    </source>
</reference>
<protein>
    <submittedName>
        <fullName evidence="1">Uncharacterized protein</fullName>
    </submittedName>
</protein>
<dbReference type="Proteomes" id="UP000297617">
    <property type="component" value="Unassembled WGS sequence"/>
</dbReference>